<keyword evidence="2" id="KW-1133">Transmembrane helix</keyword>
<feature type="transmembrane region" description="Helical" evidence="2">
    <location>
        <begin position="71"/>
        <end position="93"/>
    </location>
</feature>
<feature type="region of interest" description="Disordered" evidence="1">
    <location>
        <begin position="352"/>
        <end position="490"/>
    </location>
</feature>
<feature type="compositionally biased region" description="Polar residues" evidence="1">
    <location>
        <begin position="368"/>
        <end position="400"/>
    </location>
</feature>
<protein>
    <recommendedName>
        <fullName evidence="5">G-protein coupled receptors family 3 profile domain-containing protein</fullName>
    </recommendedName>
</protein>
<feature type="transmembrane region" description="Helical" evidence="2">
    <location>
        <begin position="137"/>
        <end position="158"/>
    </location>
</feature>
<feature type="transmembrane region" description="Helical" evidence="2">
    <location>
        <begin position="105"/>
        <end position="125"/>
    </location>
</feature>
<feature type="transmembrane region" description="Helical" evidence="2">
    <location>
        <begin position="178"/>
        <end position="201"/>
    </location>
</feature>
<proteinExistence type="predicted"/>
<gene>
    <name evidence="3" type="ORF">BJ085DRAFT_38976</name>
</gene>
<accession>A0A4P9ZS19</accession>
<evidence type="ECO:0000256" key="1">
    <source>
        <dbReference type="SAM" id="MobiDB-lite"/>
    </source>
</evidence>
<reference evidence="4" key="1">
    <citation type="journal article" date="2018" name="Nat. Microbiol.">
        <title>Leveraging single-cell genomics to expand the fungal tree of life.</title>
        <authorList>
            <person name="Ahrendt S.R."/>
            <person name="Quandt C.A."/>
            <person name="Ciobanu D."/>
            <person name="Clum A."/>
            <person name="Salamov A."/>
            <person name="Andreopoulos B."/>
            <person name="Cheng J.F."/>
            <person name="Woyke T."/>
            <person name="Pelin A."/>
            <person name="Henrissat B."/>
            <person name="Reynolds N.K."/>
            <person name="Benny G.L."/>
            <person name="Smith M.E."/>
            <person name="James T.Y."/>
            <person name="Grigoriev I.V."/>
        </authorList>
    </citation>
    <scope>NUCLEOTIDE SEQUENCE [LARGE SCALE GENOMIC DNA]</scope>
    <source>
        <strain evidence="4">RSA 468</strain>
    </source>
</reference>
<dbReference type="OrthoDB" id="2308757at2759"/>
<sequence>MESLVTPTIRAPDMLPTSLVGPTSSDGDHQILAAESPIALHAKLIVGGVLIGGLLFTIYINTVFTLRKKALFYYANLGQAVAALASVLTVTLINQEVFSDACTVLLFLATFGMSICISLCQYVLLLRLHTLVHNRKLLWFTSAVIALHSVYFVVVSMLKQPSIVGRALCIIHTQQSLLIVYVVVSLGTEVYLTGHFIWQLVAHIRCINGLQREIEVSKYRRLIDIGGYITLINTVVGVALWACALEPHLSQFYFTVLALMVATPSFTTTFMCWSIYTSGYQHTHARHIPTITGVRSKFNPMTLQSQTQTQGDPFTLSRAIPSHLVHDPQPVHYTSSASYSYDYTHYPDLKDGGGSVSGREGRVSFSSTADQTAGSITQLPGANLSNEPLPTWAFTTNSPRTLPGPALAPSRVLPHASFGSPITTPISSSPLESAPPPRVSHDGPANPRRSPIMRMSSERGPSQPMTRPAPMLPGSYSDYNPYPEIDGPRQ</sequence>
<keyword evidence="2" id="KW-0812">Transmembrane</keyword>
<feature type="compositionally biased region" description="Low complexity" evidence="1">
    <location>
        <begin position="420"/>
        <end position="430"/>
    </location>
</feature>
<feature type="transmembrane region" description="Helical" evidence="2">
    <location>
        <begin position="222"/>
        <end position="242"/>
    </location>
</feature>
<evidence type="ECO:0000256" key="2">
    <source>
        <dbReference type="SAM" id="Phobius"/>
    </source>
</evidence>
<dbReference type="AlphaFoldDB" id="A0A4P9ZS19"/>
<evidence type="ECO:0008006" key="5">
    <source>
        <dbReference type="Google" id="ProtNLM"/>
    </source>
</evidence>
<feature type="transmembrane region" description="Helical" evidence="2">
    <location>
        <begin position="44"/>
        <end position="64"/>
    </location>
</feature>
<keyword evidence="2" id="KW-0472">Membrane</keyword>
<organism evidence="3 4">
    <name type="scientific">Dimargaris cristalligena</name>
    <dbReference type="NCBI Taxonomy" id="215637"/>
    <lineage>
        <taxon>Eukaryota</taxon>
        <taxon>Fungi</taxon>
        <taxon>Fungi incertae sedis</taxon>
        <taxon>Zoopagomycota</taxon>
        <taxon>Kickxellomycotina</taxon>
        <taxon>Dimargaritomycetes</taxon>
        <taxon>Dimargaritales</taxon>
        <taxon>Dimargaritaceae</taxon>
        <taxon>Dimargaris</taxon>
    </lineage>
</organism>
<feature type="transmembrane region" description="Helical" evidence="2">
    <location>
        <begin position="254"/>
        <end position="276"/>
    </location>
</feature>
<name>A0A4P9ZS19_9FUNG</name>
<evidence type="ECO:0000313" key="3">
    <source>
        <dbReference type="EMBL" id="RKP36356.1"/>
    </source>
</evidence>
<keyword evidence="4" id="KW-1185">Reference proteome</keyword>
<evidence type="ECO:0000313" key="4">
    <source>
        <dbReference type="Proteomes" id="UP000268162"/>
    </source>
</evidence>
<dbReference type="Proteomes" id="UP000268162">
    <property type="component" value="Unassembled WGS sequence"/>
</dbReference>
<dbReference type="EMBL" id="ML002668">
    <property type="protein sequence ID" value="RKP36356.1"/>
    <property type="molecule type" value="Genomic_DNA"/>
</dbReference>